<dbReference type="Proteomes" id="UP000366051">
    <property type="component" value="Chromosome"/>
</dbReference>
<evidence type="ECO:0000259" key="5">
    <source>
        <dbReference type="Pfam" id="PF04101"/>
    </source>
</evidence>
<evidence type="ECO:0000256" key="1">
    <source>
        <dbReference type="ARBA" id="ARBA00004370"/>
    </source>
</evidence>
<dbReference type="InterPro" id="IPR007235">
    <property type="entry name" value="Glyco_trans_28_C"/>
</dbReference>
<dbReference type="SUPFAM" id="SSF53756">
    <property type="entry name" value="UDP-Glycosyltransferase/glycogen phosphorylase"/>
    <property type="match status" value="1"/>
</dbReference>
<dbReference type="OrthoDB" id="9815663at2"/>
<keyword evidence="4 7" id="KW-0808">Transferase</keyword>
<dbReference type="PANTHER" id="PTHR43025:SF3">
    <property type="entry name" value="MONOGALACTOSYLDIACYLGLYCEROL SYNTHASE 1, CHLOROPLASTIC"/>
    <property type="match status" value="1"/>
</dbReference>
<dbReference type="GO" id="GO:0009247">
    <property type="term" value="P:glycolipid biosynthetic process"/>
    <property type="evidence" value="ECO:0007669"/>
    <property type="project" value="InterPro"/>
</dbReference>
<dbReference type="GO" id="GO:0016020">
    <property type="term" value="C:membrane"/>
    <property type="evidence" value="ECO:0007669"/>
    <property type="project" value="UniProtKB-SubCell"/>
</dbReference>
<evidence type="ECO:0000256" key="2">
    <source>
        <dbReference type="ARBA" id="ARBA00006962"/>
    </source>
</evidence>
<organism evidence="7 8">
    <name type="scientific">Heliorestis convoluta</name>
    <dbReference type="NCBI Taxonomy" id="356322"/>
    <lineage>
        <taxon>Bacteria</taxon>
        <taxon>Bacillati</taxon>
        <taxon>Bacillota</taxon>
        <taxon>Clostridia</taxon>
        <taxon>Eubacteriales</taxon>
        <taxon>Heliobacteriaceae</taxon>
        <taxon>Heliorestis</taxon>
    </lineage>
</organism>
<dbReference type="Pfam" id="PF06925">
    <property type="entry name" value="MGDG_synth"/>
    <property type="match status" value="1"/>
</dbReference>
<comment type="similarity">
    <text evidence="2">Belongs to the glycosyltransferase 28 family.</text>
</comment>
<feature type="domain" description="Glycosyl transferase family 28 C-terminal" evidence="5">
    <location>
        <begin position="212"/>
        <end position="366"/>
    </location>
</feature>
<dbReference type="InterPro" id="IPR050519">
    <property type="entry name" value="Glycosyltransf_28_UgtP"/>
</dbReference>
<keyword evidence="8" id="KW-1185">Reference proteome</keyword>
<name>A0A5Q2N2W0_9FIRM</name>
<evidence type="ECO:0000256" key="4">
    <source>
        <dbReference type="ARBA" id="ARBA00022679"/>
    </source>
</evidence>
<protein>
    <submittedName>
        <fullName evidence="7">1,2-diacylglycerol 3-glucosyltransferase, putative</fullName>
        <ecNumber evidence="7">2.4.1.-</ecNumber>
    </submittedName>
</protein>
<evidence type="ECO:0000256" key="3">
    <source>
        <dbReference type="ARBA" id="ARBA00022676"/>
    </source>
</evidence>
<dbReference type="RefSeq" id="WP_153725452.1">
    <property type="nucleotide sequence ID" value="NZ_CP045875.1"/>
</dbReference>
<dbReference type="EC" id="2.4.1.-" evidence="7"/>
<keyword evidence="3 7" id="KW-0328">Glycosyltransferase</keyword>
<gene>
    <name evidence="7" type="ORF">FTV88_2115</name>
</gene>
<dbReference type="KEGG" id="hcv:FTV88_2115"/>
<reference evidence="8" key="1">
    <citation type="submission" date="2019-11" db="EMBL/GenBank/DDBJ databases">
        <title>Genome sequence of Heliorestis convoluta strain HH, an alkaliphilic and minimalistic phototrophic bacterium from a soda lake in Egypt.</title>
        <authorList>
            <person name="Dewey E.D."/>
            <person name="Stokes L.M."/>
            <person name="Burchell B.M."/>
            <person name="Shaffer K.N."/>
            <person name="Huntington A.M."/>
            <person name="Baker J.M."/>
            <person name="Nadendla S."/>
            <person name="Giglio M.G."/>
            <person name="Touchman J.W."/>
            <person name="Blankenship R.E."/>
            <person name="Madigan M.T."/>
            <person name="Sattley W.M."/>
        </authorList>
    </citation>
    <scope>NUCLEOTIDE SEQUENCE [LARGE SCALE GENOMIC DNA]</scope>
    <source>
        <strain evidence="8">HH</strain>
    </source>
</reference>
<dbReference type="Gene3D" id="3.40.50.2000">
    <property type="entry name" value="Glycogen Phosphorylase B"/>
    <property type="match status" value="1"/>
</dbReference>
<dbReference type="AlphaFoldDB" id="A0A5Q2N2W0"/>
<sequence length="386" mass="42707">MSLSDVLILSVEAGAGHIRAAQALHSALKKRGIRSHIEDIFTCGPSWVFRFTIGSYMHMLHYTPGLYRKLYDTSATLKVGSLSKSFFNQSLWKYLGPGLKALLQEHKPRVVICTHPFPLGLLSVLKKEESLDLKTAGVVTDFSFHPFWIYSDCDRYYVAAEDLIDEIEKLGDKREKAVVTGIPIDPSFLTVTDMKREAAEEVAALSSASHRILIMGGSLGLGALDVWVNSLLLQMQNSDIDTWQIVVVAGKNKSLEERLSAIESPHLKVYGFTDKIAYLMASSDLLITKPGGLSSSEAIALELPQLLLSPLPGHEERNYQFLLKKDVARGASTVEELTKLTIQLIKDHKERSLLQEGAKKLKKAQAAYHVAEDIDKILSQTSVMGS</sequence>
<feature type="domain" description="Diacylglycerol glucosyltransferase N-terminal" evidence="6">
    <location>
        <begin position="17"/>
        <end position="184"/>
    </location>
</feature>
<accession>A0A5Q2N2W0</accession>
<comment type="subcellular location">
    <subcellularLocation>
        <location evidence="1">Membrane</location>
    </subcellularLocation>
</comment>
<dbReference type="EMBL" id="CP045875">
    <property type="protein sequence ID" value="QGG48213.1"/>
    <property type="molecule type" value="Genomic_DNA"/>
</dbReference>
<evidence type="ECO:0000313" key="7">
    <source>
        <dbReference type="EMBL" id="QGG48213.1"/>
    </source>
</evidence>
<dbReference type="Pfam" id="PF04101">
    <property type="entry name" value="Glyco_tran_28_C"/>
    <property type="match status" value="1"/>
</dbReference>
<evidence type="ECO:0000313" key="8">
    <source>
        <dbReference type="Proteomes" id="UP000366051"/>
    </source>
</evidence>
<evidence type="ECO:0000259" key="6">
    <source>
        <dbReference type="Pfam" id="PF06925"/>
    </source>
</evidence>
<dbReference type="PANTHER" id="PTHR43025">
    <property type="entry name" value="MONOGALACTOSYLDIACYLGLYCEROL SYNTHASE"/>
    <property type="match status" value="1"/>
</dbReference>
<proteinExistence type="inferred from homology"/>
<dbReference type="InterPro" id="IPR009695">
    <property type="entry name" value="Diacylglyc_glucosyltr_N"/>
</dbReference>
<dbReference type="GO" id="GO:0016758">
    <property type="term" value="F:hexosyltransferase activity"/>
    <property type="evidence" value="ECO:0007669"/>
    <property type="project" value="InterPro"/>
</dbReference>